<protein>
    <submittedName>
        <fullName evidence="6">Uncharacterized protein</fullName>
    </submittedName>
</protein>
<dbReference type="PANTHER" id="PTHR11903:SF13">
    <property type="entry name" value="LINOLEATE 10R-LIPOXYGENASE"/>
    <property type="match status" value="1"/>
</dbReference>
<accession>A0AAE0DJR4</accession>
<dbReference type="InterPro" id="IPR050783">
    <property type="entry name" value="Oxylipin_biosynth_metab"/>
</dbReference>
<organism evidence="6 7">
    <name type="scientific">Lepraria neglecta</name>
    <dbReference type="NCBI Taxonomy" id="209136"/>
    <lineage>
        <taxon>Eukaryota</taxon>
        <taxon>Fungi</taxon>
        <taxon>Dikarya</taxon>
        <taxon>Ascomycota</taxon>
        <taxon>Pezizomycotina</taxon>
        <taxon>Lecanoromycetes</taxon>
        <taxon>OSLEUM clade</taxon>
        <taxon>Lecanoromycetidae</taxon>
        <taxon>Lecanorales</taxon>
        <taxon>Lecanorineae</taxon>
        <taxon>Stereocaulaceae</taxon>
        <taxon>Lepraria</taxon>
    </lineage>
</organism>
<dbReference type="PRINTS" id="PR00457">
    <property type="entry name" value="ANPEROXIDASE"/>
</dbReference>
<evidence type="ECO:0000313" key="6">
    <source>
        <dbReference type="EMBL" id="KAK3172587.1"/>
    </source>
</evidence>
<dbReference type="GO" id="GO:0051213">
    <property type="term" value="F:dioxygenase activity"/>
    <property type="evidence" value="ECO:0007669"/>
    <property type="project" value="UniProtKB-KW"/>
</dbReference>
<evidence type="ECO:0000313" key="7">
    <source>
        <dbReference type="Proteomes" id="UP001276659"/>
    </source>
</evidence>
<keyword evidence="1 5" id="KW-0479">Metal-binding</keyword>
<dbReference type="InterPro" id="IPR019791">
    <property type="entry name" value="Haem_peroxidase_animal"/>
</dbReference>
<keyword evidence="4 5" id="KW-0408">Iron</keyword>
<dbReference type="GO" id="GO:0046872">
    <property type="term" value="F:metal ion binding"/>
    <property type="evidence" value="ECO:0007669"/>
    <property type="project" value="UniProtKB-KW"/>
</dbReference>
<keyword evidence="7" id="KW-1185">Reference proteome</keyword>
<dbReference type="Proteomes" id="UP001276659">
    <property type="component" value="Unassembled WGS sequence"/>
</dbReference>
<evidence type="ECO:0000256" key="5">
    <source>
        <dbReference type="PIRSR" id="PIRSR619791-2"/>
    </source>
</evidence>
<keyword evidence="3" id="KW-0560">Oxidoreductase</keyword>
<dbReference type="PANTHER" id="PTHR11903">
    <property type="entry name" value="PROSTAGLANDIN G/H SYNTHASE"/>
    <property type="match status" value="1"/>
</dbReference>
<dbReference type="GO" id="GO:0004601">
    <property type="term" value="F:peroxidase activity"/>
    <property type="evidence" value="ECO:0007669"/>
    <property type="project" value="InterPro"/>
</dbReference>
<dbReference type="SUPFAM" id="SSF48113">
    <property type="entry name" value="Heme-dependent peroxidases"/>
    <property type="match status" value="1"/>
</dbReference>
<proteinExistence type="predicted"/>
<evidence type="ECO:0000256" key="1">
    <source>
        <dbReference type="ARBA" id="ARBA00022723"/>
    </source>
</evidence>
<gene>
    <name evidence="6" type="ORF">OEA41_005911</name>
</gene>
<dbReference type="InterPro" id="IPR037120">
    <property type="entry name" value="Haem_peroxidase_sf_animal"/>
</dbReference>
<comment type="caution">
    <text evidence="6">The sequence shown here is derived from an EMBL/GenBank/DDBJ whole genome shotgun (WGS) entry which is preliminary data.</text>
</comment>
<keyword evidence="5" id="KW-0349">Heme</keyword>
<keyword evidence="2" id="KW-0223">Dioxygenase</keyword>
<evidence type="ECO:0000256" key="3">
    <source>
        <dbReference type="ARBA" id="ARBA00023002"/>
    </source>
</evidence>
<reference evidence="6" key="1">
    <citation type="submission" date="2022-11" db="EMBL/GenBank/DDBJ databases">
        <title>Chromosomal genome sequence assembly and mating type (MAT) locus characterization of the leprose asexual lichenized fungus Lepraria neglecta (Nyl.) Erichsen.</title>
        <authorList>
            <person name="Allen J.L."/>
            <person name="Pfeffer B."/>
        </authorList>
    </citation>
    <scope>NUCLEOTIDE SEQUENCE</scope>
    <source>
        <strain evidence="6">Allen 5258</strain>
    </source>
</reference>
<feature type="binding site" description="axial binding residue" evidence="5">
    <location>
        <position position="365"/>
    </location>
    <ligand>
        <name>heme b</name>
        <dbReference type="ChEBI" id="CHEBI:60344"/>
    </ligand>
    <ligandPart>
        <name>Fe</name>
        <dbReference type="ChEBI" id="CHEBI:18248"/>
    </ligandPart>
</feature>
<dbReference type="GO" id="GO:0020037">
    <property type="term" value="F:heme binding"/>
    <property type="evidence" value="ECO:0007669"/>
    <property type="project" value="InterPro"/>
</dbReference>
<dbReference type="Gene3D" id="1.10.640.10">
    <property type="entry name" value="Haem peroxidase domain superfamily, animal type"/>
    <property type="match status" value="2"/>
</dbReference>
<sequence>MLHPPLTYLGDAFQYRTADGKFNNILVPHLGQAGARYDKTVPSKTYLLGAQLDPGDIFDRLMAREPGGRPNKNISDNSSYLDLSPLYGYTEGMQRKVRDGKYKLGLPPGVCAATQLRRINDNNRFNVPLKYAETQLVAVAEQCIIKKGKDLQKYLDEYKETWEMYEHNTGAEEPTGYYGKQILQYVLSSIIVDDGMKSKIMGGTAGSALVDAAEQCIKAFQETGNDLQKYLSEYKAAWKKHRQDLSANVPVAYSEAELQKKVDSLVSNDGLKKEMEGFKKEWQAAWDKLHDDLFQTARLITCGMYVNVSVYDYLRAPMAFHKWNTTFTLDPRVPINDPTDSKKDYVPRGIGNQVIIEFNLLYRFHCAISAKDEKYTEDFMIGNYKKCLSPNKSWDPKNMSLDQFFKAMKSSVCESYTEPQPEPWQQVFGLSQQDKVKFTRNETTGLFDDQKMVDQLLKAMDDPIYISKNVDIQNALRDLYDHPDKVELYPGALCEGEKDIGLDPGPSESNSAFWSAIFSVAITLVRSDRFYTVFSAVLDQFMTGLDQCVDARKTDDNATCDWLKIQDHAMSDDDDKVKKYVLQAQRLSVKLPVVRKVSHETTIKIGGVIFEPGQTVVCDIFAASSDSFKFAKEKDLQQDGDDYLAYGSSLSKGLVNFNARKTPS</sequence>
<dbReference type="GO" id="GO:0006979">
    <property type="term" value="P:response to oxidative stress"/>
    <property type="evidence" value="ECO:0007669"/>
    <property type="project" value="InterPro"/>
</dbReference>
<dbReference type="AlphaFoldDB" id="A0AAE0DJR4"/>
<name>A0AAE0DJR4_9LECA</name>
<evidence type="ECO:0000256" key="2">
    <source>
        <dbReference type="ARBA" id="ARBA00022964"/>
    </source>
</evidence>
<evidence type="ECO:0000256" key="4">
    <source>
        <dbReference type="ARBA" id="ARBA00023004"/>
    </source>
</evidence>
<dbReference type="EMBL" id="JASNWA010000007">
    <property type="protein sequence ID" value="KAK3172587.1"/>
    <property type="molecule type" value="Genomic_DNA"/>
</dbReference>
<dbReference type="GO" id="GO:0006631">
    <property type="term" value="P:fatty acid metabolic process"/>
    <property type="evidence" value="ECO:0007669"/>
    <property type="project" value="UniProtKB-ARBA"/>
</dbReference>
<dbReference type="InterPro" id="IPR010255">
    <property type="entry name" value="Haem_peroxidase_sf"/>
</dbReference>